<dbReference type="Proteomes" id="UP000436088">
    <property type="component" value="Unassembled WGS sequence"/>
</dbReference>
<feature type="region of interest" description="Disordered" evidence="1">
    <location>
        <begin position="169"/>
        <end position="202"/>
    </location>
</feature>
<name>A0A6A2WXX8_HIBSY</name>
<gene>
    <name evidence="2" type="ORF">F3Y22_tig00116951pilonHSYRG00036</name>
</gene>
<feature type="compositionally biased region" description="Polar residues" evidence="1">
    <location>
        <begin position="173"/>
        <end position="184"/>
    </location>
</feature>
<accession>A0A6A2WXX8</accession>
<evidence type="ECO:0000313" key="3">
    <source>
        <dbReference type="Proteomes" id="UP000436088"/>
    </source>
</evidence>
<organism evidence="2 3">
    <name type="scientific">Hibiscus syriacus</name>
    <name type="common">Rose of Sharon</name>
    <dbReference type="NCBI Taxonomy" id="106335"/>
    <lineage>
        <taxon>Eukaryota</taxon>
        <taxon>Viridiplantae</taxon>
        <taxon>Streptophyta</taxon>
        <taxon>Embryophyta</taxon>
        <taxon>Tracheophyta</taxon>
        <taxon>Spermatophyta</taxon>
        <taxon>Magnoliopsida</taxon>
        <taxon>eudicotyledons</taxon>
        <taxon>Gunneridae</taxon>
        <taxon>Pentapetalae</taxon>
        <taxon>rosids</taxon>
        <taxon>malvids</taxon>
        <taxon>Malvales</taxon>
        <taxon>Malvaceae</taxon>
        <taxon>Malvoideae</taxon>
        <taxon>Hibiscus</taxon>
    </lineage>
</organism>
<evidence type="ECO:0000256" key="1">
    <source>
        <dbReference type="SAM" id="MobiDB-lite"/>
    </source>
</evidence>
<dbReference type="PANTHER" id="PTHR38932:SF2">
    <property type="entry name" value="DUF3741 DOMAIN-CONTAINING PROTEIN"/>
    <property type="match status" value="1"/>
</dbReference>
<proteinExistence type="predicted"/>
<comment type="caution">
    <text evidence="2">The sequence shown here is derived from an EMBL/GenBank/DDBJ whole genome shotgun (WGS) entry which is preliminary data.</text>
</comment>
<dbReference type="EMBL" id="VEPZ02001731">
    <property type="protein sequence ID" value="KAE8660400.1"/>
    <property type="molecule type" value="Genomic_DNA"/>
</dbReference>
<protein>
    <submittedName>
        <fullName evidence="2">Uncharacterized protein</fullName>
    </submittedName>
</protein>
<dbReference type="AlphaFoldDB" id="A0A6A2WXX8"/>
<reference evidence="2" key="1">
    <citation type="submission" date="2019-09" db="EMBL/GenBank/DDBJ databases">
        <title>Draft genome information of white flower Hibiscus syriacus.</title>
        <authorList>
            <person name="Kim Y.-M."/>
        </authorList>
    </citation>
    <scope>NUCLEOTIDE SEQUENCE [LARGE SCALE GENOMIC DNA]</scope>
    <source>
        <strain evidence="2">YM2019G1</strain>
    </source>
</reference>
<keyword evidence="3" id="KW-1185">Reference proteome</keyword>
<dbReference type="PANTHER" id="PTHR38932">
    <property type="entry name" value="BNAC03G64660D PROTEIN"/>
    <property type="match status" value="1"/>
</dbReference>
<sequence length="202" mass="22786">MNHLLIFFEVYSRVKVRVQEEEEDHFPPQNDDQSSMYLRLIESLSKQEKENKIKSPPSNSAPRVTKAYHYQTSPTPRSLSASKDVGTIKNKKQIGKNFKSNVKTSSVPPPRSVLSSPDNDVMIGNINELDYERSSASKKRAVDIVNPSSAPKAKTENVNRNPIISRCSPKTDIVSQSPKITRSYPNRGLTGRIRKKDPLQHV</sequence>
<evidence type="ECO:0000313" key="2">
    <source>
        <dbReference type="EMBL" id="KAE8660400.1"/>
    </source>
</evidence>